<dbReference type="Pfam" id="PF10747">
    <property type="entry name" value="SirA"/>
    <property type="match status" value="1"/>
</dbReference>
<keyword evidence="2" id="KW-1185">Reference proteome</keyword>
<gene>
    <name evidence="1" type="ORF">GCM10008935_16850</name>
</gene>
<accession>A0ABN0ZX68</accession>
<dbReference type="EMBL" id="BAAACZ010000011">
    <property type="protein sequence ID" value="GAA0461989.1"/>
    <property type="molecule type" value="Genomic_DNA"/>
</dbReference>
<evidence type="ECO:0000313" key="1">
    <source>
        <dbReference type="EMBL" id="GAA0461989.1"/>
    </source>
</evidence>
<comment type="caution">
    <text evidence="1">The sequence shown here is derived from an EMBL/GenBank/DDBJ whole genome shotgun (WGS) entry which is preliminary data.</text>
</comment>
<dbReference type="RefSeq" id="WP_343783105.1">
    <property type="nucleotide sequence ID" value="NZ_BAAACZ010000011.1"/>
</dbReference>
<name>A0ABN0ZX68_9BACI</name>
<dbReference type="Proteomes" id="UP001500740">
    <property type="component" value="Unassembled WGS sequence"/>
</dbReference>
<evidence type="ECO:0008006" key="3">
    <source>
        <dbReference type="Google" id="ProtNLM"/>
    </source>
</evidence>
<evidence type="ECO:0000313" key="2">
    <source>
        <dbReference type="Proteomes" id="UP001500740"/>
    </source>
</evidence>
<reference evidence="1 2" key="1">
    <citation type="journal article" date="2019" name="Int. J. Syst. Evol. Microbiol.">
        <title>The Global Catalogue of Microorganisms (GCM) 10K type strain sequencing project: providing services to taxonomists for standard genome sequencing and annotation.</title>
        <authorList>
            <consortium name="The Broad Institute Genomics Platform"/>
            <consortium name="The Broad Institute Genome Sequencing Center for Infectious Disease"/>
            <person name="Wu L."/>
            <person name="Ma J."/>
        </authorList>
    </citation>
    <scope>NUCLEOTIDE SEQUENCE [LARGE SCALE GENOMIC DNA]</scope>
    <source>
        <strain evidence="1 2">JCM 14193</strain>
    </source>
</reference>
<organism evidence="1 2">
    <name type="scientific">Alkalibacillus silvisoli</name>
    <dbReference type="NCBI Taxonomy" id="392823"/>
    <lineage>
        <taxon>Bacteria</taxon>
        <taxon>Bacillati</taxon>
        <taxon>Bacillota</taxon>
        <taxon>Bacilli</taxon>
        <taxon>Bacillales</taxon>
        <taxon>Bacillaceae</taxon>
        <taxon>Alkalibacillus</taxon>
    </lineage>
</organism>
<dbReference type="InterPro" id="IPR038449">
    <property type="entry name" value="SirA_sf"/>
</dbReference>
<sequence length="146" mass="17576">MYQYSLYFFKPIYAIHFYYKVDVIYRFLWQYHNGNNTDTSTLKQVNSVLEEFHIEDIHKHLSNPKFINDLDIRVENKELLIDSEKLNMKVVQNGFAVDIYTDSLIDADELFFQYIKEYHPYVFVVNFASRECGWILPLAKKANYHI</sequence>
<dbReference type="Gene3D" id="3.30.310.250">
    <property type="entry name" value="Sporulation inhibitor of replication protein SirA"/>
    <property type="match status" value="1"/>
</dbReference>
<dbReference type="InterPro" id="IPR019683">
    <property type="entry name" value="SirA"/>
</dbReference>
<protein>
    <recommendedName>
        <fullName evidence="3">Sporulation inhibitor of replication protein SirA</fullName>
    </recommendedName>
</protein>
<proteinExistence type="predicted"/>